<accession>B0JGJ7</accession>
<keyword evidence="2" id="KW-1185">Reference proteome</keyword>
<dbReference type="PaxDb" id="449447-MAE_54410"/>
<dbReference type="KEGG" id="mar:MAE_54410"/>
<name>B0JGJ7_MICAN</name>
<proteinExistence type="predicted"/>
<dbReference type="AlphaFoldDB" id="B0JGJ7"/>
<organism evidence="1 2">
    <name type="scientific">Microcystis aeruginosa (strain NIES-843 / IAM M-2473)</name>
    <dbReference type="NCBI Taxonomy" id="449447"/>
    <lineage>
        <taxon>Bacteria</taxon>
        <taxon>Bacillati</taxon>
        <taxon>Cyanobacteriota</taxon>
        <taxon>Cyanophyceae</taxon>
        <taxon>Oscillatoriophycideae</taxon>
        <taxon>Chroococcales</taxon>
        <taxon>Microcystaceae</taxon>
        <taxon>Microcystis</taxon>
    </lineage>
</organism>
<dbReference type="HOGENOM" id="CLU_3119843_0_0_3"/>
<evidence type="ECO:0000313" key="2">
    <source>
        <dbReference type="Proteomes" id="UP000001510"/>
    </source>
</evidence>
<dbReference type="EMBL" id="AP009552">
    <property type="protein sequence ID" value="BAG05263.1"/>
    <property type="molecule type" value="Genomic_DNA"/>
</dbReference>
<sequence length="50" mass="5845">MSNWQQLSDYSVYHEDGVWRYLSSSLDDQIIFRGSAVPSFSKTRNFVSHC</sequence>
<evidence type="ECO:0000313" key="1">
    <source>
        <dbReference type="EMBL" id="BAG05263.1"/>
    </source>
</evidence>
<dbReference type="EnsemblBacteria" id="BAG05263">
    <property type="protein sequence ID" value="BAG05263"/>
    <property type="gene ID" value="MAE_54410"/>
</dbReference>
<dbReference type="Proteomes" id="UP000001510">
    <property type="component" value="Chromosome"/>
</dbReference>
<reference evidence="1 2" key="1">
    <citation type="journal article" date="2007" name="DNA Res.">
        <title>Complete genomic structure of the bloom-forming toxic cyanobacterium Microcystis aeruginosa NIES-843.</title>
        <authorList>
            <person name="Kaneko T."/>
            <person name="Nakajima N."/>
            <person name="Okamoto S."/>
            <person name="Suzuki I."/>
            <person name="Tanabe Y."/>
            <person name="Tamaoki M."/>
            <person name="Nakamura Y."/>
            <person name="Kasai F."/>
            <person name="Watanabe A."/>
            <person name="Kawashima K."/>
            <person name="Kishida Y."/>
            <person name="Ono A."/>
            <person name="Shimizu Y."/>
            <person name="Takahashi C."/>
            <person name="Minami C."/>
            <person name="Fujishiro T."/>
            <person name="Kohara M."/>
            <person name="Katoh M."/>
            <person name="Nakazaki N."/>
            <person name="Nakayama S."/>
            <person name="Yamada M."/>
            <person name="Tabata S."/>
            <person name="Watanabe M.M."/>
        </authorList>
    </citation>
    <scope>NUCLEOTIDE SEQUENCE [LARGE SCALE GENOMIC DNA]</scope>
    <source>
        <strain evidence="2">NIES-843 / IAM M-247</strain>
    </source>
</reference>
<gene>
    <name evidence="1" type="ordered locus">MAE_54410</name>
</gene>
<protein>
    <submittedName>
        <fullName evidence="1">Uncharacterized protein</fullName>
    </submittedName>
</protein>